<proteinExistence type="predicted"/>
<name>A0A6N2YZE9_ENTFC</name>
<gene>
    <name evidence="1" type="ORF">EFLFYP64_00337</name>
</gene>
<reference evidence="1" key="1">
    <citation type="submission" date="2019-11" db="EMBL/GenBank/DDBJ databases">
        <authorList>
            <person name="Feng L."/>
        </authorList>
    </citation>
    <scope>NUCLEOTIDE SEQUENCE</scope>
    <source>
        <strain evidence="1">EFaeciumLFYP64</strain>
    </source>
</reference>
<accession>A0A6N2YZE9</accession>
<dbReference type="AlphaFoldDB" id="A0A6N2YZE9"/>
<sequence>MIIQTMPGVLTFIGGSLFFSAVTWTANSIFCHLEWKNSYTEKTEENKNIIKTVKEKIYEKSNARKIRS</sequence>
<protein>
    <submittedName>
        <fullName evidence="1">Uncharacterized protein</fullName>
    </submittedName>
</protein>
<organism evidence="1">
    <name type="scientific">Enterococcus faecium</name>
    <name type="common">Streptococcus faecium</name>
    <dbReference type="NCBI Taxonomy" id="1352"/>
    <lineage>
        <taxon>Bacteria</taxon>
        <taxon>Bacillati</taxon>
        <taxon>Bacillota</taxon>
        <taxon>Bacilli</taxon>
        <taxon>Lactobacillales</taxon>
        <taxon>Enterococcaceae</taxon>
        <taxon>Enterococcus</taxon>
    </lineage>
</organism>
<evidence type="ECO:0000313" key="1">
    <source>
        <dbReference type="EMBL" id="VYT72445.1"/>
    </source>
</evidence>
<dbReference type="EMBL" id="CACRTQ010000013">
    <property type="protein sequence ID" value="VYT72445.1"/>
    <property type="molecule type" value="Genomic_DNA"/>
</dbReference>